<accession>A0A426YEN7</accession>
<name>A0A426YEN7_ENSVE</name>
<evidence type="ECO:0000256" key="1">
    <source>
        <dbReference type="SAM" id="MobiDB-lite"/>
    </source>
</evidence>
<proteinExistence type="predicted"/>
<protein>
    <submittedName>
        <fullName evidence="2">Uncharacterized protein</fullName>
    </submittedName>
</protein>
<gene>
    <name evidence="2" type="ORF">B296_00026296</name>
</gene>
<dbReference type="Proteomes" id="UP000287651">
    <property type="component" value="Unassembled WGS sequence"/>
</dbReference>
<feature type="region of interest" description="Disordered" evidence="1">
    <location>
        <begin position="1"/>
        <end position="58"/>
    </location>
</feature>
<evidence type="ECO:0000313" key="2">
    <source>
        <dbReference type="EMBL" id="RRT50163.1"/>
    </source>
</evidence>
<comment type="caution">
    <text evidence="2">The sequence shown here is derived from an EMBL/GenBank/DDBJ whole genome shotgun (WGS) entry which is preliminary data.</text>
</comment>
<reference evidence="2 3" key="1">
    <citation type="journal article" date="2014" name="Agronomy (Basel)">
        <title>A Draft Genome Sequence for Ensete ventricosum, the Drought-Tolerant Tree Against Hunger.</title>
        <authorList>
            <person name="Harrison J."/>
            <person name="Moore K.A."/>
            <person name="Paszkiewicz K."/>
            <person name="Jones T."/>
            <person name="Grant M."/>
            <person name="Ambacheew D."/>
            <person name="Muzemil S."/>
            <person name="Studholme D.J."/>
        </authorList>
    </citation>
    <scope>NUCLEOTIDE SEQUENCE [LARGE SCALE GENOMIC DNA]</scope>
</reference>
<evidence type="ECO:0000313" key="3">
    <source>
        <dbReference type="Proteomes" id="UP000287651"/>
    </source>
</evidence>
<sequence length="115" mass="12026">MNEAWLAEAGLSPAPGMFNLGKMKSDGGAGSGSATPSAANVPTVGDTGVSTVEKRLSSREEAGLRKRLWKVATEQPADASVSTVRTSADKGKGIVELGEVPEWGYTMRELCEVED</sequence>
<dbReference type="EMBL" id="AMZH03012918">
    <property type="protein sequence ID" value="RRT50163.1"/>
    <property type="molecule type" value="Genomic_DNA"/>
</dbReference>
<organism evidence="2 3">
    <name type="scientific">Ensete ventricosum</name>
    <name type="common">Abyssinian banana</name>
    <name type="synonym">Musa ensete</name>
    <dbReference type="NCBI Taxonomy" id="4639"/>
    <lineage>
        <taxon>Eukaryota</taxon>
        <taxon>Viridiplantae</taxon>
        <taxon>Streptophyta</taxon>
        <taxon>Embryophyta</taxon>
        <taxon>Tracheophyta</taxon>
        <taxon>Spermatophyta</taxon>
        <taxon>Magnoliopsida</taxon>
        <taxon>Liliopsida</taxon>
        <taxon>Zingiberales</taxon>
        <taxon>Musaceae</taxon>
        <taxon>Ensete</taxon>
    </lineage>
</organism>
<dbReference type="AlphaFoldDB" id="A0A426YEN7"/>